<keyword evidence="2" id="KW-0812">Transmembrane</keyword>
<keyword evidence="4" id="KW-1185">Reference proteome</keyword>
<gene>
    <name evidence="3" type="ORF">ACFSUL_18850</name>
</gene>
<protein>
    <recommendedName>
        <fullName evidence="5">Coupling factor for flagellin transcription and translation</fullName>
    </recommendedName>
</protein>
<evidence type="ECO:0008006" key="5">
    <source>
        <dbReference type="Google" id="ProtNLM"/>
    </source>
</evidence>
<name>A0ABW5RXE5_9BACI</name>
<sequence length="184" mass="21474">MSVFLIFVSFLLNIVAFLAIILLYTRQNRLMNIEKKQEKVINDLEDIISSYLLEMKEENEQFMKQLENRSKVENKDDRQKQPNSSKQDDNESTQAVINTRATAYQMNRMNANKAYSKVFPDTVDDNENNTQLPPIRTEEENTDDSLENRALLMHRNGKTAEEIAKLLGKGKTEIELLLKFRQNK</sequence>
<feature type="region of interest" description="Disordered" evidence="1">
    <location>
        <begin position="119"/>
        <end position="144"/>
    </location>
</feature>
<feature type="compositionally biased region" description="Basic and acidic residues" evidence="1">
    <location>
        <begin position="67"/>
        <end position="80"/>
    </location>
</feature>
<dbReference type="EMBL" id="JBHUMF010000031">
    <property type="protein sequence ID" value="MFD2682804.1"/>
    <property type="molecule type" value="Genomic_DNA"/>
</dbReference>
<comment type="caution">
    <text evidence="3">The sequence shown here is derived from an EMBL/GenBank/DDBJ whole genome shotgun (WGS) entry which is preliminary data.</text>
</comment>
<dbReference type="RefSeq" id="WP_377937447.1">
    <property type="nucleotide sequence ID" value="NZ_JBHUMF010000031.1"/>
</dbReference>
<feature type="region of interest" description="Disordered" evidence="1">
    <location>
        <begin position="67"/>
        <end position="94"/>
    </location>
</feature>
<evidence type="ECO:0000313" key="3">
    <source>
        <dbReference type="EMBL" id="MFD2682804.1"/>
    </source>
</evidence>
<proteinExistence type="predicted"/>
<organism evidence="3 4">
    <name type="scientific">Bacillus seohaeanensis</name>
    <dbReference type="NCBI Taxonomy" id="284580"/>
    <lineage>
        <taxon>Bacteria</taxon>
        <taxon>Bacillati</taxon>
        <taxon>Bacillota</taxon>
        <taxon>Bacilli</taxon>
        <taxon>Bacillales</taxon>
        <taxon>Bacillaceae</taxon>
        <taxon>Bacillus</taxon>
    </lineage>
</organism>
<keyword evidence="2" id="KW-1133">Transmembrane helix</keyword>
<feature type="transmembrane region" description="Helical" evidence="2">
    <location>
        <begin position="6"/>
        <end position="25"/>
    </location>
</feature>
<evidence type="ECO:0000313" key="4">
    <source>
        <dbReference type="Proteomes" id="UP001597506"/>
    </source>
</evidence>
<evidence type="ECO:0000256" key="1">
    <source>
        <dbReference type="SAM" id="MobiDB-lite"/>
    </source>
</evidence>
<reference evidence="4" key="1">
    <citation type="journal article" date="2019" name="Int. J. Syst. Evol. Microbiol.">
        <title>The Global Catalogue of Microorganisms (GCM) 10K type strain sequencing project: providing services to taxonomists for standard genome sequencing and annotation.</title>
        <authorList>
            <consortium name="The Broad Institute Genomics Platform"/>
            <consortium name="The Broad Institute Genome Sequencing Center for Infectious Disease"/>
            <person name="Wu L."/>
            <person name="Ma J."/>
        </authorList>
    </citation>
    <scope>NUCLEOTIDE SEQUENCE [LARGE SCALE GENOMIC DNA]</scope>
    <source>
        <strain evidence="4">KCTC 3913</strain>
    </source>
</reference>
<evidence type="ECO:0000256" key="2">
    <source>
        <dbReference type="SAM" id="Phobius"/>
    </source>
</evidence>
<accession>A0ABW5RXE5</accession>
<dbReference type="Proteomes" id="UP001597506">
    <property type="component" value="Unassembled WGS sequence"/>
</dbReference>
<keyword evidence="2" id="KW-0472">Membrane</keyword>